<name>A0A158J546_9BURK</name>
<dbReference type="AlphaFoldDB" id="A0A158J546"/>
<sequence>MTIEINVGVAEDAFQKNALIKLERSRYETAIALSVADWSAKRVPHDVALLEVLRFVFLTICERMSGYHVWLLLGDTCWQDDTRIIRYRKMFNALKAQGLDFAALQDRREFMIEQYGKLKFFGAVRLEEDALPLVPKTMQPGSCTYLLALPDIVPELSEFSGWSGRLNEDSKLIQSNVKNDGIIFQRTGYFDDPEVGLVALGKPNVVARLTA</sequence>
<evidence type="ECO:0000313" key="2">
    <source>
        <dbReference type="Proteomes" id="UP000055019"/>
    </source>
</evidence>
<protein>
    <submittedName>
        <fullName evidence="1">Uncharacterized protein</fullName>
    </submittedName>
</protein>
<dbReference type="RefSeq" id="WP_061147914.1">
    <property type="nucleotide sequence ID" value="NZ_FCOM02000013.1"/>
</dbReference>
<organism evidence="1 2">
    <name type="scientific">Caballeronia arvi</name>
    <dbReference type="NCBI Taxonomy" id="1777135"/>
    <lineage>
        <taxon>Bacteria</taxon>
        <taxon>Pseudomonadati</taxon>
        <taxon>Pseudomonadota</taxon>
        <taxon>Betaproteobacteria</taxon>
        <taxon>Burkholderiales</taxon>
        <taxon>Burkholderiaceae</taxon>
        <taxon>Caballeronia</taxon>
    </lineage>
</organism>
<proteinExistence type="predicted"/>
<dbReference type="OrthoDB" id="9097118at2"/>
<accession>A0A158J546</accession>
<comment type="caution">
    <text evidence="1">The sequence shown here is derived from an EMBL/GenBank/DDBJ whole genome shotgun (WGS) entry which is preliminary data.</text>
</comment>
<evidence type="ECO:0000313" key="1">
    <source>
        <dbReference type="EMBL" id="SAL63987.1"/>
    </source>
</evidence>
<dbReference type="EMBL" id="FCOM02000013">
    <property type="protein sequence ID" value="SAL63987.1"/>
    <property type="molecule type" value="Genomic_DNA"/>
</dbReference>
<gene>
    <name evidence="1" type="ORF">AWB74_03414</name>
</gene>
<dbReference type="Proteomes" id="UP000055019">
    <property type="component" value="Unassembled WGS sequence"/>
</dbReference>
<reference evidence="1" key="1">
    <citation type="submission" date="2016-01" db="EMBL/GenBank/DDBJ databases">
        <authorList>
            <person name="Peeters C."/>
        </authorList>
    </citation>
    <scope>NUCLEOTIDE SEQUENCE [LARGE SCALE GENOMIC DNA]</scope>
    <source>
        <strain evidence="1">LMG 29317</strain>
    </source>
</reference>
<keyword evidence="2" id="KW-1185">Reference proteome</keyword>